<dbReference type="Proteomes" id="UP001317629">
    <property type="component" value="Chromosome"/>
</dbReference>
<keyword evidence="1" id="KW-0175">Coiled coil</keyword>
<dbReference type="InterPro" id="IPR021273">
    <property type="entry name" value="DUF2852"/>
</dbReference>
<evidence type="ECO:0000313" key="4">
    <source>
        <dbReference type="Proteomes" id="UP001317629"/>
    </source>
</evidence>
<keyword evidence="2" id="KW-0472">Membrane</keyword>
<keyword evidence="4" id="KW-1185">Reference proteome</keyword>
<accession>A0ABN6VJJ4</accession>
<proteinExistence type="predicted"/>
<feature type="transmembrane region" description="Helical" evidence="2">
    <location>
        <begin position="48"/>
        <end position="68"/>
    </location>
</feature>
<dbReference type="EMBL" id="AP027142">
    <property type="protein sequence ID" value="BDV35853.1"/>
    <property type="molecule type" value="Genomic_DNA"/>
</dbReference>
<evidence type="ECO:0000313" key="3">
    <source>
        <dbReference type="EMBL" id="BDV35853.1"/>
    </source>
</evidence>
<evidence type="ECO:0000256" key="2">
    <source>
        <dbReference type="SAM" id="Phobius"/>
    </source>
</evidence>
<feature type="coiled-coil region" evidence="1">
    <location>
        <begin position="125"/>
        <end position="159"/>
    </location>
</feature>
<sequence length="174" mass="19902">MYNINIGRRETGADHQLEPNMSCDRDSRMHSSAWGRQGGCAHWRPFEVAAIVIGFMIFWPIGLALLFLKLWGKSFGYEGDLFSFAAEQGAKVRSAFGDVSKEASRGWAGPSFMRSTGNVAFDEWREGELARLEEERRKLAEAEREFSEHISELRRARDRDEFESFMRARKGSAQ</sequence>
<name>A0ABN6VJJ4_9HYPH</name>
<keyword evidence="2" id="KW-0812">Transmembrane</keyword>
<evidence type="ECO:0008006" key="5">
    <source>
        <dbReference type="Google" id="ProtNLM"/>
    </source>
</evidence>
<keyword evidence="2" id="KW-1133">Transmembrane helix</keyword>
<reference evidence="3 4" key="1">
    <citation type="journal article" date="2023" name="Int. J. Syst. Evol. Microbiol.">
        <title>Methylocystis iwaonis sp. nov., a type II methane-oxidizing bacterium from surface soil of a rice paddy field in Japan, and emended description of the genus Methylocystis (ex Whittenbury et al. 1970) Bowman et al. 1993.</title>
        <authorList>
            <person name="Kaise H."/>
            <person name="Sawadogo J.B."/>
            <person name="Alam M.S."/>
            <person name="Ueno C."/>
            <person name="Dianou D."/>
            <person name="Shinjo R."/>
            <person name="Asakawa S."/>
        </authorList>
    </citation>
    <scope>NUCLEOTIDE SEQUENCE [LARGE SCALE GENOMIC DNA]</scope>
    <source>
        <strain evidence="3 4">SS37A-Re</strain>
    </source>
</reference>
<dbReference type="Pfam" id="PF11014">
    <property type="entry name" value="DUF2852"/>
    <property type="match status" value="1"/>
</dbReference>
<gene>
    <name evidence="3" type="ORF">SS37A_33820</name>
</gene>
<protein>
    <recommendedName>
        <fullName evidence="5">DUF2852 domain-containing protein</fullName>
    </recommendedName>
</protein>
<organism evidence="3 4">
    <name type="scientific">Methylocystis iwaonis</name>
    <dbReference type="NCBI Taxonomy" id="2885079"/>
    <lineage>
        <taxon>Bacteria</taxon>
        <taxon>Pseudomonadati</taxon>
        <taxon>Pseudomonadota</taxon>
        <taxon>Alphaproteobacteria</taxon>
        <taxon>Hyphomicrobiales</taxon>
        <taxon>Methylocystaceae</taxon>
        <taxon>Methylocystis</taxon>
    </lineage>
</organism>
<evidence type="ECO:0000256" key="1">
    <source>
        <dbReference type="SAM" id="Coils"/>
    </source>
</evidence>